<dbReference type="PANTHER" id="PTHR13019">
    <property type="entry name" value="GOLGI APPARATUS MEMBRANE PROTEIN TVP23"/>
    <property type="match status" value="1"/>
</dbReference>
<dbReference type="OrthoDB" id="2151161at2759"/>
<name>A0A1B7TIK4_9ASCO</name>
<dbReference type="GO" id="GO:0000139">
    <property type="term" value="C:Golgi membrane"/>
    <property type="evidence" value="ECO:0007669"/>
    <property type="project" value="UniProtKB-SubCell"/>
</dbReference>
<evidence type="ECO:0000256" key="1">
    <source>
        <dbReference type="ARBA" id="ARBA00003246"/>
    </source>
</evidence>
<keyword evidence="5 8" id="KW-0812">Transmembrane</keyword>
<dbReference type="GO" id="GO:0009306">
    <property type="term" value="P:protein secretion"/>
    <property type="evidence" value="ECO:0007669"/>
    <property type="project" value="TreeGrafter"/>
</dbReference>
<evidence type="ECO:0000256" key="7">
    <source>
        <dbReference type="ARBA" id="ARBA00023136"/>
    </source>
</evidence>
<evidence type="ECO:0000256" key="5">
    <source>
        <dbReference type="ARBA" id="ARBA00022692"/>
    </source>
</evidence>
<evidence type="ECO:0000313" key="10">
    <source>
        <dbReference type="Proteomes" id="UP000092321"/>
    </source>
</evidence>
<dbReference type="EMBL" id="LXPE01000003">
    <property type="protein sequence ID" value="OBA28553.1"/>
    <property type="molecule type" value="Genomic_DNA"/>
</dbReference>
<dbReference type="GO" id="GO:0016192">
    <property type="term" value="P:vesicle-mediated transport"/>
    <property type="evidence" value="ECO:0007669"/>
    <property type="project" value="TreeGrafter"/>
</dbReference>
<keyword evidence="7 8" id="KW-0472">Membrane</keyword>
<reference evidence="10" key="1">
    <citation type="journal article" date="2016" name="Proc. Natl. Acad. Sci. U.S.A.">
        <title>Comparative genomics of biotechnologically important yeasts.</title>
        <authorList>
            <person name="Riley R."/>
            <person name="Haridas S."/>
            <person name="Wolfe K.H."/>
            <person name="Lopes M.R."/>
            <person name="Hittinger C.T."/>
            <person name="Goeker M."/>
            <person name="Salamov A.A."/>
            <person name="Wisecaver J.H."/>
            <person name="Long T.M."/>
            <person name="Calvey C.H."/>
            <person name="Aerts A.L."/>
            <person name="Barry K.W."/>
            <person name="Choi C."/>
            <person name="Clum A."/>
            <person name="Coughlan A.Y."/>
            <person name="Deshpande S."/>
            <person name="Douglass A.P."/>
            <person name="Hanson S.J."/>
            <person name="Klenk H.-P."/>
            <person name="LaButti K.M."/>
            <person name="Lapidus A."/>
            <person name="Lindquist E.A."/>
            <person name="Lipzen A.M."/>
            <person name="Meier-Kolthoff J.P."/>
            <person name="Ohm R.A."/>
            <person name="Otillar R.P."/>
            <person name="Pangilinan J.L."/>
            <person name="Peng Y."/>
            <person name="Rokas A."/>
            <person name="Rosa C.A."/>
            <person name="Scheuner C."/>
            <person name="Sibirny A.A."/>
            <person name="Slot J.C."/>
            <person name="Stielow J.B."/>
            <person name="Sun H."/>
            <person name="Kurtzman C.P."/>
            <person name="Blackwell M."/>
            <person name="Grigoriev I.V."/>
            <person name="Jeffries T.W."/>
        </authorList>
    </citation>
    <scope>NUCLEOTIDE SEQUENCE [LARGE SCALE GENOMIC DNA]</scope>
    <source>
        <strain evidence="10">NRRL Y-1626</strain>
    </source>
</reference>
<gene>
    <name evidence="9" type="ORF">HANVADRAFT_51446</name>
</gene>
<evidence type="ECO:0000256" key="4">
    <source>
        <dbReference type="ARBA" id="ARBA00013603"/>
    </source>
</evidence>
<evidence type="ECO:0000256" key="6">
    <source>
        <dbReference type="ARBA" id="ARBA00022989"/>
    </source>
</evidence>
<accession>A0A1B7TIK4</accession>
<protein>
    <recommendedName>
        <fullName evidence="4 8">Golgi apparatus membrane protein TVP23</fullName>
    </recommendedName>
</protein>
<proteinExistence type="inferred from homology"/>
<comment type="caution">
    <text evidence="8">Lacks conserved residue(s) required for the propagation of feature annotation.</text>
</comment>
<keyword evidence="6 8" id="KW-1133">Transmembrane helix</keyword>
<comment type="subcellular location">
    <subcellularLocation>
        <location evidence="2 8">Golgi apparatus membrane</location>
        <topology evidence="2 8">Multi-pass membrane protein</topology>
    </subcellularLocation>
</comment>
<feature type="transmembrane region" description="Helical" evidence="8">
    <location>
        <begin position="58"/>
        <end position="84"/>
    </location>
</feature>
<sequence>MKSIDFYVSQNIFGRKLVGLRWSYDTDFKYESYKQYNLKEYGNKLDSVVFWYNMYASLLIWGLFAVVSLFGFKFIYFFIVLYCLSLEVYQYNGYRGAYYFKPENEQGSNGNNGAVDIMDLLKGFGNVTTLFQRE</sequence>
<keyword evidence="10" id="KW-1185">Reference proteome</keyword>
<comment type="caution">
    <text evidence="9">The sequence shown here is derived from an EMBL/GenBank/DDBJ whole genome shotgun (WGS) entry which is preliminary data.</text>
</comment>
<evidence type="ECO:0000256" key="8">
    <source>
        <dbReference type="RuleBase" id="RU361206"/>
    </source>
</evidence>
<evidence type="ECO:0000256" key="2">
    <source>
        <dbReference type="ARBA" id="ARBA00004653"/>
    </source>
</evidence>
<comment type="function">
    <text evidence="1 8">Golgi membrane protein involved in vesicular trafficking.</text>
</comment>
<evidence type="ECO:0000256" key="3">
    <source>
        <dbReference type="ARBA" id="ARBA00005467"/>
    </source>
</evidence>
<dbReference type="AlphaFoldDB" id="A0A1B7TIK4"/>
<dbReference type="Pfam" id="PF05832">
    <property type="entry name" value="DUF846"/>
    <property type="match status" value="1"/>
</dbReference>
<organism evidence="9 10">
    <name type="scientific">Hanseniaspora valbyensis NRRL Y-1626</name>
    <dbReference type="NCBI Taxonomy" id="766949"/>
    <lineage>
        <taxon>Eukaryota</taxon>
        <taxon>Fungi</taxon>
        <taxon>Dikarya</taxon>
        <taxon>Ascomycota</taxon>
        <taxon>Saccharomycotina</taxon>
        <taxon>Saccharomycetes</taxon>
        <taxon>Saccharomycodales</taxon>
        <taxon>Saccharomycodaceae</taxon>
        <taxon>Hanseniaspora</taxon>
    </lineage>
</organism>
<dbReference type="Proteomes" id="UP000092321">
    <property type="component" value="Unassembled WGS sequence"/>
</dbReference>
<evidence type="ECO:0000313" key="9">
    <source>
        <dbReference type="EMBL" id="OBA28553.1"/>
    </source>
</evidence>
<comment type="similarity">
    <text evidence="3 8">Belongs to the TVP23 family.</text>
</comment>
<dbReference type="InterPro" id="IPR008564">
    <property type="entry name" value="TVP23-like"/>
</dbReference>
<dbReference type="PANTHER" id="PTHR13019:SF7">
    <property type="entry name" value="GOLGI APPARATUS MEMBRANE PROTEIN TVP23"/>
    <property type="match status" value="1"/>
</dbReference>
<keyword evidence="8" id="KW-0333">Golgi apparatus</keyword>